<keyword evidence="1" id="KW-0808">Transferase</keyword>
<dbReference type="SUPFAM" id="SSF55729">
    <property type="entry name" value="Acyl-CoA N-acyltransferases (Nat)"/>
    <property type="match status" value="1"/>
</dbReference>
<accession>A0A931PU34</accession>
<organism evidence="4 5">
    <name type="scientific">Fimbriimonas ginsengisoli</name>
    <dbReference type="NCBI Taxonomy" id="1005039"/>
    <lineage>
        <taxon>Bacteria</taxon>
        <taxon>Bacillati</taxon>
        <taxon>Armatimonadota</taxon>
        <taxon>Fimbriimonadia</taxon>
        <taxon>Fimbriimonadales</taxon>
        <taxon>Fimbriimonadaceae</taxon>
        <taxon>Fimbriimonas</taxon>
    </lineage>
</organism>
<evidence type="ECO:0000259" key="3">
    <source>
        <dbReference type="PROSITE" id="PS51186"/>
    </source>
</evidence>
<protein>
    <submittedName>
        <fullName evidence="4">GNAT family N-acetyltransferase</fullName>
    </submittedName>
</protein>
<feature type="domain" description="N-acetyltransferase" evidence="3">
    <location>
        <begin position="4"/>
        <end position="145"/>
    </location>
</feature>
<evidence type="ECO:0000256" key="2">
    <source>
        <dbReference type="ARBA" id="ARBA00023315"/>
    </source>
</evidence>
<dbReference type="Gene3D" id="3.40.630.30">
    <property type="match status" value="1"/>
</dbReference>
<reference evidence="4" key="1">
    <citation type="submission" date="2020-07" db="EMBL/GenBank/DDBJ databases">
        <title>Huge and variable diversity of episymbiotic CPR bacteria and DPANN archaea in groundwater ecosystems.</title>
        <authorList>
            <person name="He C.Y."/>
            <person name="Keren R."/>
            <person name="Whittaker M."/>
            <person name="Farag I.F."/>
            <person name="Doudna J."/>
            <person name="Cate J.H.D."/>
            <person name="Banfield J.F."/>
        </authorList>
    </citation>
    <scope>NUCLEOTIDE SEQUENCE</scope>
    <source>
        <strain evidence="4">NC_groundwater_17_Pr7_B-0.1um_64_12</strain>
    </source>
</reference>
<dbReference type="InterPro" id="IPR016181">
    <property type="entry name" value="Acyl_CoA_acyltransferase"/>
</dbReference>
<dbReference type="EMBL" id="JACOSL010000047">
    <property type="protein sequence ID" value="MBI1756989.1"/>
    <property type="molecule type" value="Genomic_DNA"/>
</dbReference>
<proteinExistence type="predicted"/>
<dbReference type="PANTHER" id="PTHR43877:SF2">
    <property type="entry name" value="AMINOALKYLPHOSPHONATE N-ACETYLTRANSFERASE-RELATED"/>
    <property type="match status" value="1"/>
</dbReference>
<dbReference type="InterPro" id="IPR000182">
    <property type="entry name" value="GNAT_dom"/>
</dbReference>
<comment type="caution">
    <text evidence="4">The sequence shown here is derived from an EMBL/GenBank/DDBJ whole genome shotgun (WGS) entry which is preliminary data.</text>
</comment>
<name>A0A931PU34_FIMGI</name>
<evidence type="ECO:0000313" key="5">
    <source>
        <dbReference type="Proteomes" id="UP000727962"/>
    </source>
</evidence>
<keyword evidence="2" id="KW-0012">Acyltransferase</keyword>
<dbReference type="InterPro" id="IPR050832">
    <property type="entry name" value="Bact_Acetyltransf"/>
</dbReference>
<evidence type="ECO:0000313" key="4">
    <source>
        <dbReference type="EMBL" id="MBI1756989.1"/>
    </source>
</evidence>
<dbReference type="Proteomes" id="UP000727962">
    <property type="component" value="Unassembled WGS sequence"/>
</dbReference>
<gene>
    <name evidence="4" type="ORF">HYR64_07780</name>
</gene>
<dbReference type="PANTHER" id="PTHR43877">
    <property type="entry name" value="AMINOALKYLPHOSPHONATE N-ACETYLTRANSFERASE-RELATED-RELATED"/>
    <property type="match status" value="1"/>
</dbReference>
<dbReference type="AlphaFoldDB" id="A0A931PU34"/>
<evidence type="ECO:0000256" key="1">
    <source>
        <dbReference type="ARBA" id="ARBA00022679"/>
    </source>
</evidence>
<dbReference type="PROSITE" id="PS51186">
    <property type="entry name" value="GNAT"/>
    <property type="match status" value="1"/>
</dbReference>
<dbReference type="GO" id="GO:0016747">
    <property type="term" value="F:acyltransferase activity, transferring groups other than amino-acyl groups"/>
    <property type="evidence" value="ECO:0007669"/>
    <property type="project" value="InterPro"/>
</dbReference>
<sequence>MSSVDLRPATLGDADAIARLAGELGYPVDRGEMERRLAICCASEDDGIFVASRDDQVVAWIHIQRRRPLLTNECPVEIVGLVVGSAARRQGVGRALLQAAETWARDRGFRMVRVRANVIRTEAHAFYESAGYRLKKQQKVFEKAL</sequence>
<dbReference type="Pfam" id="PF00583">
    <property type="entry name" value="Acetyltransf_1"/>
    <property type="match status" value="1"/>
</dbReference>
<dbReference type="CDD" id="cd04301">
    <property type="entry name" value="NAT_SF"/>
    <property type="match status" value="1"/>
</dbReference>